<sequence>MQPTRYAPTSAVLFGLMEISGYLRDLGEHQTDSFMAPHLPIDLQVELVSPPMEARVRETRRKIYDEVKDQQERWNRRMGYAYEVLLGMKRRAAAGEVSFAEILGEKHEFDFAEFFVGYKQVLTVEEMLNEVGREQTGGAPCMNHMGEELQKYIIELYRLPKRPKNL</sequence>
<reference evidence="1 2" key="1">
    <citation type="submission" date="2022-10" db="EMBL/GenBank/DDBJ databases">
        <title>The complete genomes of actinobacterial strains from the NBC collection.</title>
        <authorList>
            <person name="Joergensen T.S."/>
            <person name="Alvarez Arevalo M."/>
            <person name="Sterndorff E.B."/>
            <person name="Faurdal D."/>
            <person name="Vuksanovic O."/>
            <person name="Mourched A.-S."/>
            <person name="Charusanti P."/>
            <person name="Shaw S."/>
            <person name="Blin K."/>
            <person name="Weber T."/>
        </authorList>
    </citation>
    <scope>NUCLEOTIDE SEQUENCE [LARGE SCALE GENOMIC DNA]</scope>
    <source>
        <strain evidence="1 2">NBC_00396</strain>
    </source>
</reference>
<organism evidence="1 2">
    <name type="scientific">Micromonospora zamorensis</name>
    <dbReference type="NCBI Taxonomy" id="709883"/>
    <lineage>
        <taxon>Bacteria</taxon>
        <taxon>Bacillati</taxon>
        <taxon>Actinomycetota</taxon>
        <taxon>Actinomycetes</taxon>
        <taxon>Micromonosporales</taxon>
        <taxon>Micromonosporaceae</taxon>
        <taxon>Micromonospora</taxon>
    </lineage>
</organism>
<dbReference type="RefSeq" id="WP_328373506.1">
    <property type="nucleotide sequence ID" value="NZ_CP107936.1"/>
</dbReference>
<evidence type="ECO:0000313" key="2">
    <source>
        <dbReference type="Proteomes" id="UP001346877"/>
    </source>
</evidence>
<keyword evidence="2" id="KW-1185">Reference proteome</keyword>
<evidence type="ECO:0000313" key="1">
    <source>
        <dbReference type="EMBL" id="WUI83889.1"/>
    </source>
</evidence>
<evidence type="ECO:0008006" key="3">
    <source>
        <dbReference type="Google" id="ProtNLM"/>
    </source>
</evidence>
<dbReference type="Proteomes" id="UP001346877">
    <property type="component" value="Chromosome"/>
</dbReference>
<name>A0ABZ1PIF3_9ACTN</name>
<accession>A0ABZ1PIF3</accession>
<dbReference type="EMBL" id="CP107941">
    <property type="protein sequence ID" value="WUI83889.1"/>
    <property type="molecule type" value="Genomic_DNA"/>
</dbReference>
<proteinExistence type="predicted"/>
<gene>
    <name evidence="1" type="ORF">OG375_06120</name>
</gene>
<protein>
    <recommendedName>
        <fullName evidence="3">Nucleotidyl transferase AbiEii toxin, Type IV TA system</fullName>
    </recommendedName>
</protein>